<comment type="caution">
    <text evidence="1">The sequence shown here is derived from an EMBL/GenBank/DDBJ whole genome shotgun (WGS) entry which is preliminary data.</text>
</comment>
<dbReference type="PATRIC" id="fig|68223.7.peg.8064"/>
<accession>A0A0F4JDE5</accession>
<dbReference type="Proteomes" id="UP000033551">
    <property type="component" value="Unassembled WGS sequence"/>
</dbReference>
<evidence type="ECO:0000313" key="1">
    <source>
        <dbReference type="EMBL" id="KJY31768.1"/>
    </source>
</evidence>
<dbReference type="AlphaFoldDB" id="A0A0F4JDE5"/>
<dbReference type="EMBL" id="JZWV01000468">
    <property type="protein sequence ID" value="KJY31768.1"/>
    <property type="molecule type" value="Genomic_DNA"/>
</dbReference>
<name>A0A0F4JDE5_9ACTN</name>
<gene>
    <name evidence="1" type="ORF">VR44_17510</name>
</gene>
<evidence type="ECO:0000313" key="2">
    <source>
        <dbReference type="Proteomes" id="UP000033551"/>
    </source>
</evidence>
<dbReference type="RefSeq" id="WP_045948447.1">
    <property type="nucleotide sequence ID" value="NZ_JZWV01000468.1"/>
</dbReference>
<dbReference type="OrthoDB" id="4338070at2"/>
<organism evidence="1 2">
    <name type="scientific">Streptomyces katrae</name>
    <dbReference type="NCBI Taxonomy" id="68223"/>
    <lineage>
        <taxon>Bacteria</taxon>
        <taxon>Bacillati</taxon>
        <taxon>Actinomycetota</taxon>
        <taxon>Actinomycetes</taxon>
        <taxon>Kitasatosporales</taxon>
        <taxon>Streptomycetaceae</taxon>
        <taxon>Streptomyces</taxon>
    </lineage>
</organism>
<reference evidence="1 2" key="1">
    <citation type="submission" date="2015-02" db="EMBL/GenBank/DDBJ databases">
        <authorList>
            <person name="Ju K.-S."/>
            <person name="Doroghazi J.R."/>
            <person name="Metcalf W."/>
        </authorList>
    </citation>
    <scope>NUCLEOTIDE SEQUENCE [LARGE SCALE GENOMIC DNA]</scope>
    <source>
        <strain evidence="1 2">NRRL ISP-5550</strain>
    </source>
</reference>
<sequence length="164" mass="17658">MRHHTTVPAALVDGHRLFHVPPQGLSLAERAAARRQDAGQRASWPFPAYDDKTPERAGFNAGIAYGLWGVEPPYAQALAALTGHLTSHAMNVLGTHRYIVTAVLRRRLATVSVLALQGRPRTIADPGTHPDVRRIADTWGAIALAAGPCLFAAGQIPEDALDHR</sequence>
<keyword evidence="2" id="KW-1185">Reference proteome</keyword>
<proteinExistence type="predicted"/>
<protein>
    <submittedName>
        <fullName evidence="1">Uncharacterized protein</fullName>
    </submittedName>
</protein>